<dbReference type="STRING" id="985895.E4ZP30"/>
<dbReference type="VEuPathDB" id="FungiDB:LEMA_P043000.1"/>
<evidence type="ECO:0000313" key="2">
    <source>
        <dbReference type="Proteomes" id="UP000002668"/>
    </source>
</evidence>
<organism evidence="2">
    <name type="scientific">Leptosphaeria maculans (strain JN3 / isolate v23.1.3 / race Av1-4-5-6-7-8)</name>
    <name type="common">Blackleg fungus</name>
    <name type="synonym">Phoma lingam</name>
    <dbReference type="NCBI Taxonomy" id="985895"/>
    <lineage>
        <taxon>Eukaryota</taxon>
        <taxon>Fungi</taxon>
        <taxon>Dikarya</taxon>
        <taxon>Ascomycota</taxon>
        <taxon>Pezizomycotina</taxon>
        <taxon>Dothideomycetes</taxon>
        <taxon>Pleosporomycetidae</taxon>
        <taxon>Pleosporales</taxon>
        <taxon>Pleosporineae</taxon>
        <taxon>Leptosphaeriaceae</taxon>
        <taxon>Plenodomus</taxon>
        <taxon>Plenodomus lingam/Leptosphaeria maculans species complex</taxon>
    </lineage>
</organism>
<dbReference type="Pfam" id="PF06101">
    <property type="entry name" value="Vps62"/>
    <property type="match status" value="1"/>
</dbReference>
<dbReference type="PANTHER" id="PTHR48219">
    <property type="entry name" value="VACUOLAR PROTEIN SORTING-ASSOCIATED PROTEIN 62-RELATED"/>
    <property type="match status" value="1"/>
</dbReference>
<sequence length="399" mass="43200">MSNNTVQPYGPLLVTLTCKYDLAWSDAGSGADKDGSFWTPKSQNNGRLRPLGSVAIRSYAGANDNRATILVGDNGQRAVASPTGYSWIYDSTGTGSGSFACVWRPIAPAGYVAMGDVLWGGRNAPPLDHVWCVRSDLVTQGEYTSPQVWNDNGSGGEHSVGIWAVQPLRGARYDADKVPFFADTFISINHADTVPNNGLARVLLLPVPAQLSDIVPLPPVLTSHTAPTTTTSLEKEREVKLPFICLFPPTDRPSIDRIDNPFCSIQRWGSWSLSMWDDNTTSRDQDSSTSTTVGVSDSQSEEFSHSAGIKITSGAGISVGVFNASGSYELNYQFTYTSSTSRELLSSKTVTRNLKTPPGKACALWVRHFVFRSVRADGSNIGYDLPFDVNVFNHAEFPA</sequence>
<dbReference type="OMA" id="EMTHSAG"/>
<reference evidence="2" key="1">
    <citation type="journal article" date="2011" name="Nat. Commun.">
        <title>Effector diversification within compartments of the Leptosphaeria maculans genome affected by Repeat-Induced Point mutations.</title>
        <authorList>
            <person name="Rouxel T."/>
            <person name="Grandaubert J."/>
            <person name="Hane J.K."/>
            <person name="Hoede C."/>
            <person name="van de Wouw A.P."/>
            <person name="Couloux A."/>
            <person name="Dominguez V."/>
            <person name="Anthouard V."/>
            <person name="Bally P."/>
            <person name="Bourras S."/>
            <person name="Cozijnsen A.J."/>
            <person name="Ciuffetti L.M."/>
            <person name="Degrave A."/>
            <person name="Dilmaghani A."/>
            <person name="Duret L."/>
            <person name="Fudal I."/>
            <person name="Goodwin S.B."/>
            <person name="Gout L."/>
            <person name="Glaser N."/>
            <person name="Linglin J."/>
            <person name="Kema G.H.J."/>
            <person name="Lapalu N."/>
            <person name="Lawrence C.B."/>
            <person name="May K."/>
            <person name="Meyer M."/>
            <person name="Ollivier B."/>
            <person name="Poulain J."/>
            <person name="Schoch C.L."/>
            <person name="Simon A."/>
            <person name="Spatafora J.W."/>
            <person name="Stachowiak A."/>
            <person name="Turgeon B.G."/>
            <person name="Tyler B.M."/>
            <person name="Vincent D."/>
            <person name="Weissenbach J."/>
            <person name="Amselem J."/>
            <person name="Quesneville H."/>
            <person name="Oliver R.P."/>
            <person name="Wincker P."/>
            <person name="Balesdent M.-H."/>
            <person name="Howlett B.J."/>
        </authorList>
    </citation>
    <scope>NUCLEOTIDE SEQUENCE [LARGE SCALE GENOMIC DNA]</scope>
    <source>
        <strain evidence="2">JN3 / isolate v23.1.3 / race Av1-4-5-6-7-8</strain>
    </source>
</reference>
<gene>
    <name evidence="1" type="ORF">LEMA_P043000.1</name>
</gene>
<dbReference type="HOGENOM" id="CLU_057890_0_0_1"/>
<dbReference type="InterPro" id="IPR009291">
    <property type="entry name" value="Vps62"/>
</dbReference>
<keyword evidence="2" id="KW-1185">Reference proteome</keyword>
<dbReference type="Proteomes" id="UP000002668">
    <property type="component" value="Genome"/>
</dbReference>
<dbReference type="Gene3D" id="2.170.15.10">
    <property type="entry name" value="Proaerolysin, chain A, domain 3"/>
    <property type="match status" value="1"/>
</dbReference>
<dbReference type="AlphaFoldDB" id="E4ZP30"/>
<proteinExistence type="predicted"/>
<evidence type="ECO:0000313" key="1">
    <source>
        <dbReference type="EMBL" id="CBX93399.1"/>
    </source>
</evidence>
<protein>
    <submittedName>
        <fullName evidence="1">Similar to DUF946 domain-containing protein</fullName>
    </submittedName>
</protein>
<dbReference type="EMBL" id="FP929105">
    <property type="protein sequence ID" value="CBX93399.1"/>
    <property type="molecule type" value="Genomic_DNA"/>
</dbReference>
<accession>E4ZP30</accession>
<dbReference type="eggNOG" id="ENOG502TMBK">
    <property type="taxonomic scope" value="Eukaryota"/>
</dbReference>
<name>E4ZP30_LEPMJ</name>
<dbReference type="OrthoDB" id="428159at2759"/>
<dbReference type="InParanoid" id="E4ZP30"/>
<dbReference type="PANTHER" id="PTHR48219:SF2">
    <property type="entry name" value="VACUOLAR PROTEIN SORTING-ASSOCIATED PROTEIN 62"/>
    <property type="match status" value="1"/>
</dbReference>